<reference evidence="2 3" key="1">
    <citation type="submission" date="2014-11" db="EMBL/GenBank/DDBJ databases">
        <title>Pan-genome of Gallibacterium spp.</title>
        <authorList>
            <person name="Kudirkiene E."/>
            <person name="Bojesen A.M."/>
        </authorList>
    </citation>
    <scope>NUCLEOTIDE SEQUENCE [LARGE SCALE GENOMIC DNA]</scope>
    <source>
        <strain evidence="2 3">F150</strain>
    </source>
</reference>
<organism evidence="2 3">
    <name type="scientific">Gallibacterium salpingitidis</name>
    <dbReference type="NCBI Taxonomy" id="505341"/>
    <lineage>
        <taxon>Bacteria</taxon>
        <taxon>Pseudomonadati</taxon>
        <taxon>Pseudomonadota</taxon>
        <taxon>Gammaproteobacteria</taxon>
        <taxon>Pasteurellales</taxon>
        <taxon>Pasteurellaceae</taxon>
        <taxon>Gallibacterium</taxon>
    </lineage>
</organism>
<dbReference type="InterPro" id="IPR010412">
    <property type="entry name" value="DUF1007"/>
</dbReference>
<dbReference type="InterPro" id="IPR016537">
    <property type="entry name" value="UCP008159_ABC"/>
</dbReference>
<name>A0A1A7NTD6_9PAST</name>
<evidence type="ECO:0000313" key="3">
    <source>
        <dbReference type="Proteomes" id="UP000092649"/>
    </source>
</evidence>
<dbReference type="Proteomes" id="UP000092649">
    <property type="component" value="Unassembled WGS sequence"/>
</dbReference>
<evidence type="ECO:0000313" key="2">
    <source>
        <dbReference type="EMBL" id="OBW92918.1"/>
    </source>
</evidence>
<dbReference type="PIRSF" id="PIRSF008159">
    <property type="entry name" value="UCP008159_ABC"/>
    <property type="match status" value="1"/>
</dbReference>
<keyword evidence="3" id="KW-1185">Reference proteome</keyword>
<feature type="chain" id="PRO_5008358800" description="ABC transporter substrate-binding protein" evidence="1">
    <location>
        <begin position="20"/>
        <end position="207"/>
    </location>
</feature>
<proteinExistence type="predicted"/>
<comment type="caution">
    <text evidence="2">The sequence shown here is derived from an EMBL/GenBank/DDBJ whole genome shotgun (WGS) entry which is preliminary data.</text>
</comment>
<dbReference type="Pfam" id="PF06226">
    <property type="entry name" value="DUF1007"/>
    <property type="match status" value="1"/>
</dbReference>
<keyword evidence="1" id="KW-0732">Signal</keyword>
<protein>
    <recommendedName>
        <fullName evidence="4">ABC transporter substrate-binding protein</fullName>
    </recommendedName>
</protein>
<dbReference type="AlphaFoldDB" id="A0A1A7NTD6"/>
<sequence length="207" mass="24090">MRYFFTILICYLLSHTAMAHPHAFIDMKSQFLVEQGKLTGIRMQWIMDEISSSEVIYEIETSKNKQQKLAQLTNEIMQNIVGQHYFAYFYDDKHHPIKYSKQPENTKLTIINKRQLQINFDLILSKPRELNRQTVTLLVYDPTYYIAMLYLTPKDVSFLGETTCKLKIIEPESNPTMKDYAASLDKNAEEDTSLGVLFAQKVTLSCP</sequence>
<evidence type="ECO:0000256" key="1">
    <source>
        <dbReference type="SAM" id="SignalP"/>
    </source>
</evidence>
<gene>
    <name evidence="2" type="ORF">QS62_08175</name>
</gene>
<accession>A0A1A7NTD6</accession>
<dbReference type="EMBL" id="JTJL01000043">
    <property type="protein sequence ID" value="OBW92918.1"/>
    <property type="molecule type" value="Genomic_DNA"/>
</dbReference>
<evidence type="ECO:0008006" key="4">
    <source>
        <dbReference type="Google" id="ProtNLM"/>
    </source>
</evidence>
<dbReference type="OrthoDB" id="5781652at2"/>
<feature type="signal peptide" evidence="1">
    <location>
        <begin position="1"/>
        <end position="19"/>
    </location>
</feature>